<protein>
    <submittedName>
        <fullName evidence="1">Uncharacterized protein</fullName>
    </submittedName>
</protein>
<dbReference type="Proteomes" id="UP001162164">
    <property type="component" value="Unassembled WGS sequence"/>
</dbReference>
<accession>A0ABQ9IU60</accession>
<comment type="caution">
    <text evidence="1">The sequence shown here is derived from an EMBL/GenBank/DDBJ whole genome shotgun (WGS) entry which is preliminary data.</text>
</comment>
<gene>
    <name evidence="1" type="ORF">NQ317_006200</name>
</gene>
<evidence type="ECO:0000313" key="1">
    <source>
        <dbReference type="EMBL" id="KAJ8965234.1"/>
    </source>
</evidence>
<reference evidence="1" key="1">
    <citation type="journal article" date="2023" name="Insect Mol. Biol.">
        <title>Genome sequencing provides insights into the evolution of gene families encoding plant cell wall-degrading enzymes in longhorned beetles.</title>
        <authorList>
            <person name="Shin N.R."/>
            <person name="Okamura Y."/>
            <person name="Kirsch R."/>
            <person name="Pauchet Y."/>
        </authorList>
    </citation>
    <scope>NUCLEOTIDE SEQUENCE</scope>
    <source>
        <strain evidence="1">MMC_N1</strain>
    </source>
</reference>
<proteinExistence type="predicted"/>
<organism evidence="1 2">
    <name type="scientific">Molorchus minor</name>
    <dbReference type="NCBI Taxonomy" id="1323400"/>
    <lineage>
        <taxon>Eukaryota</taxon>
        <taxon>Metazoa</taxon>
        <taxon>Ecdysozoa</taxon>
        <taxon>Arthropoda</taxon>
        <taxon>Hexapoda</taxon>
        <taxon>Insecta</taxon>
        <taxon>Pterygota</taxon>
        <taxon>Neoptera</taxon>
        <taxon>Endopterygota</taxon>
        <taxon>Coleoptera</taxon>
        <taxon>Polyphaga</taxon>
        <taxon>Cucujiformia</taxon>
        <taxon>Chrysomeloidea</taxon>
        <taxon>Cerambycidae</taxon>
        <taxon>Lamiinae</taxon>
        <taxon>Monochamini</taxon>
        <taxon>Molorchus</taxon>
    </lineage>
</organism>
<sequence length="85" mass="10048">MRPSTLSGDCKNRVGTNNCKYNLTNRRPTFQPELAYLKISNNDIYQTEENLQDVVECNDAEQHLDQPRSDFYNHQEVFQYQPILH</sequence>
<evidence type="ECO:0000313" key="2">
    <source>
        <dbReference type="Proteomes" id="UP001162164"/>
    </source>
</evidence>
<dbReference type="EMBL" id="JAPWTJ010002654">
    <property type="protein sequence ID" value="KAJ8965234.1"/>
    <property type="molecule type" value="Genomic_DNA"/>
</dbReference>
<name>A0ABQ9IU60_9CUCU</name>
<keyword evidence="2" id="KW-1185">Reference proteome</keyword>